<reference evidence="2 3" key="1">
    <citation type="journal article" date="2005" name="Nucleic Acids Res.">
        <title>Genomic blueprint of Hahella chejuensis, a marine microbe producing an algicidal agent.</title>
        <authorList>
            <person name="Jeong H."/>
            <person name="Yim J.H."/>
            <person name="Lee C."/>
            <person name="Choi S.-H."/>
            <person name="Park Y.K."/>
            <person name="Yoon S.H."/>
            <person name="Hur C.-G."/>
            <person name="Kang H.-Y."/>
            <person name="Kim D."/>
            <person name="Lee H.H."/>
            <person name="Park K.H."/>
            <person name="Park S.-H."/>
            <person name="Park H.-S."/>
            <person name="Lee H.K."/>
            <person name="Oh T.K."/>
            <person name="Kim J.F."/>
        </authorList>
    </citation>
    <scope>NUCLEOTIDE SEQUENCE [LARGE SCALE GENOMIC DNA]</scope>
    <source>
        <strain evidence="2 3">KCTC 2396</strain>
    </source>
</reference>
<dbReference type="OrthoDB" id="547680at2"/>
<feature type="signal peptide" evidence="1">
    <location>
        <begin position="1"/>
        <end position="29"/>
    </location>
</feature>
<keyword evidence="3" id="KW-1185">Reference proteome</keyword>
<organism evidence="2 3">
    <name type="scientific">Hahella chejuensis (strain KCTC 2396)</name>
    <dbReference type="NCBI Taxonomy" id="349521"/>
    <lineage>
        <taxon>Bacteria</taxon>
        <taxon>Pseudomonadati</taxon>
        <taxon>Pseudomonadota</taxon>
        <taxon>Gammaproteobacteria</taxon>
        <taxon>Oceanospirillales</taxon>
        <taxon>Hahellaceae</taxon>
        <taxon>Hahella</taxon>
    </lineage>
</organism>
<name>Q2SCZ3_HAHCH</name>
<dbReference type="STRING" id="349521.HCH_04787"/>
<dbReference type="Proteomes" id="UP000000238">
    <property type="component" value="Chromosome"/>
</dbReference>
<keyword evidence="1" id="KW-0732">Signal</keyword>
<proteinExistence type="predicted"/>
<evidence type="ECO:0000313" key="3">
    <source>
        <dbReference type="Proteomes" id="UP000000238"/>
    </source>
</evidence>
<evidence type="ECO:0008006" key="4">
    <source>
        <dbReference type="Google" id="ProtNLM"/>
    </source>
</evidence>
<dbReference type="EMBL" id="CP000155">
    <property type="protein sequence ID" value="ABC31481.1"/>
    <property type="molecule type" value="Genomic_DNA"/>
</dbReference>
<feature type="chain" id="PRO_5004215287" description="ABC-type amino acid transport/signal transduction systems, periplasmic component/domain" evidence="1">
    <location>
        <begin position="30"/>
        <end position="283"/>
    </location>
</feature>
<dbReference type="SUPFAM" id="SSF53850">
    <property type="entry name" value="Periplasmic binding protein-like II"/>
    <property type="match status" value="1"/>
</dbReference>
<evidence type="ECO:0000313" key="2">
    <source>
        <dbReference type="EMBL" id="ABC31481.1"/>
    </source>
</evidence>
<dbReference type="HOGENOM" id="CLU_066015_1_1_6"/>
<dbReference type="AlphaFoldDB" id="Q2SCZ3"/>
<protein>
    <recommendedName>
        <fullName evidence="4">ABC-type amino acid transport/signal transduction systems, periplasmic component/domain</fullName>
    </recommendedName>
</protein>
<dbReference type="eggNOG" id="COG0834">
    <property type="taxonomic scope" value="Bacteria"/>
</dbReference>
<accession>Q2SCZ3</accession>
<dbReference type="KEGG" id="hch:HCH_04787"/>
<dbReference type="RefSeq" id="WP_011398546.1">
    <property type="nucleotide sequence ID" value="NC_007645.1"/>
</dbReference>
<gene>
    <name evidence="2" type="ordered locus">HCH_04787</name>
</gene>
<sequence>MSHILFLIQRFLTGLLCLLAVITSLPAWAQNETVKLKVAHFAEAGKDGAYYRELIESALSQAGYDYEIITSPPYPQKRVIQMLEKGDVTIAWMLPTAERDADYTRVPVPITNGLISKRVLLIPEGRQAVYDQVRDLDSFRALDKVAAIGKTWYDRQVWEHNRLPVMVFDGDWTAAFRPLAQGNRGIDYFPRGANEIIRESHKYPGLDIEKNLLLQYQSDFYFYLSHDAKAHVDAMTNSMERARSSGLIDRLIEKYWGEDLAELNLSQRRVIPLDSPPDEVVSP</sequence>
<evidence type="ECO:0000256" key="1">
    <source>
        <dbReference type="SAM" id="SignalP"/>
    </source>
</evidence>